<gene>
    <name evidence="1" type="ORF">DFR37_103367</name>
</gene>
<dbReference type="AlphaFoldDB" id="A0A366HEZ1"/>
<keyword evidence="2" id="KW-1185">Reference proteome</keyword>
<accession>A0A366HEZ1</accession>
<proteinExistence type="predicted"/>
<dbReference type="InterPro" id="IPR013324">
    <property type="entry name" value="RNA_pol_sigma_r3/r4-like"/>
</dbReference>
<dbReference type="OrthoDB" id="8454634at2"/>
<name>A0A366HEZ1_9BURK</name>
<reference evidence="1 2" key="1">
    <citation type="submission" date="2018-06" db="EMBL/GenBank/DDBJ databases">
        <title>Genomic Encyclopedia of Type Strains, Phase IV (KMG-IV): sequencing the most valuable type-strain genomes for metagenomic binning, comparative biology and taxonomic classification.</title>
        <authorList>
            <person name="Goeker M."/>
        </authorList>
    </citation>
    <scope>NUCLEOTIDE SEQUENCE [LARGE SCALE GENOMIC DNA]</scope>
    <source>
        <strain evidence="1 2">DSM 25520</strain>
    </source>
</reference>
<comment type="caution">
    <text evidence="1">The sequence shown here is derived from an EMBL/GenBank/DDBJ whole genome shotgun (WGS) entry which is preliminary data.</text>
</comment>
<protein>
    <submittedName>
        <fullName evidence="1">Homeodomain-like domain-containing protein</fullName>
    </submittedName>
</protein>
<dbReference type="RefSeq" id="WP_113932762.1">
    <property type="nucleotide sequence ID" value="NZ_JACCEU010000004.1"/>
</dbReference>
<dbReference type="SUPFAM" id="SSF88659">
    <property type="entry name" value="Sigma3 and sigma4 domains of RNA polymerase sigma factors"/>
    <property type="match status" value="1"/>
</dbReference>
<dbReference type="Proteomes" id="UP000253628">
    <property type="component" value="Unassembled WGS sequence"/>
</dbReference>
<evidence type="ECO:0000313" key="1">
    <source>
        <dbReference type="EMBL" id="RBP41021.1"/>
    </source>
</evidence>
<sequence>MIKTGKGPKAITSAKSIREAERRAEMLSLRLEGKTLEQIGAQMNVGADTVHRVISRALTSVTKEPAEELLTLELGRCDVLLTEAMQTVKAFHPLVSAGRVVSAPMLDNTGQPVRNPETGDVLTRVLEDKAPKLAAIHTAVKVMERRAKLLGLDAATKLQQEVTVTTDEQSGYDLQKLDMDEMHLYGYLLEKMHNPASPDRDERPKLRDEMRAKLTPAEIGTLQEIFKKLDVQYIAADTVSGLYGIPPALPAPKENEQ</sequence>
<dbReference type="GO" id="GO:0003677">
    <property type="term" value="F:DNA binding"/>
    <property type="evidence" value="ECO:0007669"/>
    <property type="project" value="UniProtKB-KW"/>
</dbReference>
<dbReference type="EMBL" id="QNRQ01000003">
    <property type="protein sequence ID" value="RBP41021.1"/>
    <property type="molecule type" value="Genomic_DNA"/>
</dbReference>
<organism evidence="1 2">
    <name type="scientific">Eoetvoesiella caeni</name>
    <dbReference type="NCBI Taxonomy" id="645616"/>
    <lineage>
        <taxon>Bacteria</taxon>
        <taxon>Pseudomonadati</taxon>
        <taxon>Pseudomonadota</taxon>
        <taxon>Betaproteobacteria</taxon>
        <taxon>Burkholderiales</taxon>
        <taxon>Alcaligenaceae</taxon>
        <taxon>Eoetvoesiella</taxon>
    </lineage>
</organism>
<evidence type="ECO:0000313" key="2">
    <source>
        <dbReference type="Proteomes" id="UP000253628"/>
    </source>
</evidence>
<keyword evidence="1" id="KW-0238">DNA-binding</keyword>
<keyword evidence="1" id="KW-0371">Homeobox</keyword>